<evidence type="ECO:0000313" key="5">
    <source>
        <dbReference type="Proteomes" id="UP000320762"/>
    </source>
</evidence>
<dbReference type="Proteomes" id="UP000320762">
    <property type="component" value="Unassembled WGS sequence"/>
</dbReference>
<feature type="compositionally biased region" description="Basic and acidic residues" evidence="1">
    <location>
        <begin position="86"/>
        <end position="95"/>
    </location>
</feature>
<dbReference type="OrthoDB" id="29460at2759"/>
<dbReference type="EMBL" id="VDMD01000035">
    <property type="protein sequence ID" value="TRM58454.1"/>
    <property type="molecule type" value="Genomic_DNA"/>
</dbReference>
<gene>
    <name evidence="4" type="ORF">BD626DRAFT_182764</name>
</gene>
<keyword evidence="5" id="KW-1185">Reference proteome</keyword>
<keyword evidence="3" id="KW-0732">Signal</keyword>
<keyword evidence="2" id="KW-1133">Transmembrane helix</keyword>
<feature type="transmembrane region" description="Helical" evidence="2">
    <location>
        <begin position="135"/>
        <end position="157"/>
    </location>
</feature>
<dbReference type="AlphaFoldDB" id="A0A550C0X7"/>
<keyword evidence="2" id="KW-0812">Transmembrane</keyword>
<name>A0A550C0X7_9AGAR</name>
<feature type="signal peptide" evidence="3">
    <location>
        <begin position="1"/>
        <end position="27"/>
    </location>
</feature>
<comment type="caution">
    <text evidence="4">The sequence shown here is derived from an EMBL/GenBank/DDBJ whole genome shotgun (WGS) entry which is preliminary data.</text>
</comment>
<keyword evidence="2" id="KW-0472">Membrane</keyword>
<evidence type="ECO:0000256" key="2">
    <source>
        <dbReference type="SAM" id="Phobius"/>
    </source>
</evidence>
<proteinExistence type="predicted"/>
<accession>A0A550C0X7</accession>
<evidence type="ECO:0000256" key="3">
    <source>
        <dbReference type="SAM" id="SignalP"/>
    </source>
</evidence>
<evidence type="ECO:0000313" key="4">
    <source>
        <dbReference type="EMBL" id="TRM58454.1"/>
    </source>
</evidence>
<organism evidence="4 5">
    <name type="scientific">Schizophyllum amplum</name>
    <dbReference type="NCBI Taxonomy" id="97359"/>
    <lineage>
        <taxon>Eukaryota</taxon>
        <taxon>Fungi</taxon>
        <taxon>Dikarya</taxon>
        <taxon>Basidiomycota</taxon>
        <taxon>Agaricomycotina</taxon>
        <taxon>Agaricomycetes</taxon>
        <taxon>Agaricomycetidae</taxon>
        <taxon>Agaricales</taxon>
        <taxon>Schizophyllaceae</taxon>
        <taxon>Schizophyllum</taxon>
    </lineage>
</organism>
<feature type="region of interest" description="Disordered" evidence="1">
    <location>
        <begin position="76"/>
        <end position="129"/>
    </location>
</feature>
<reference evidence="4 5" key="1">
    <citation type="journal article" date="2019" name="New Phytol.">
        <title>Comparative genomics reveals unique wood-decay strategies and fruiting body development in the Schizophyllaceae.</title>
        <authorList>
            <person name="Almasi E."/>
            <person name="Sahu N."/>
            <person name="Krizsan K."/>
            <person name="Balint B."/>
            <person name="Kovacs G.M."/>
            <person name="Kiss B."/>
            <person name="Cseklye J."/>
            <person name="Drula E."/>
            <person name="Henrissat B."/>
            <person name="Nagy I."/>
            <person name="Chovatia M."/>
            <person name="Adam C."/>
            <person name="LaButti K."/>
            <person name="Lipzen A."/>
            <person name="Riley R."/>
            <person name="Grigoriev I.V."/>
            <person name="Nagy L.G."/>
        </authorList>
    </citation>
    <scope>NUCLEOTIDE SEQUENCE [LARGE SCALE GENOMIC DNA]</scope>
    <source>
        <strain evidence="4 5">NL-1724</strain>
    </source>
</reference>
<evidence type="ECO:0000256" key="1">
    <source>
        <dbReference type="SAM" id="MobiDB-lite"/>
    </source>
</evidence>
<sequence length="280" mass="30211">MGIFSSPPSAVLCVLLLFLCSLQLVGSLALCHAAPLGERDVRRAGEFDCDRSDPSAVTGADPCRLVPQVEGWLGNERQTVEGEAVDEPKTAHTAEDEQEDAPGEDVGGGESGGEQDPDPTDDLVQPNSRPTRRGIAGIIILVITLLSTIFIVSYAPARRRTATYTRVAWSHVRTTCSHASNRIPYASTIGAACGKAAFTVVLLPVRLGMVPPRFRASEDKLVRWAEEDLGLQSLEADHFLNEDDEAPGEWIDDEYIPLRAAHGKTRAYGSVGKGAGKMWF</sequence>
<protein>
    <submittedName>
        <fullName evidence="4">Uncharacterized protein</fullName>
    </submittedName>
</protein>
<feature type="chain" id="PRO_5021881171" evidence="3">
    <location>
        <begin position="28"/>
        <end position="280"/>
    </location>
</feature>